<accession>A0A8H7U8R0</accession>
<gene>
    <name evidence="2" type="ORF">INT43_004974</name>
</gene>
<keyword evidence="3" id="KW-1185">Reference proteome</keyword>
<evidence type="ECO:0000313" key="3">
    <source>
        <dbReference type="Proteomes" id="UP000654370"/>
    </source>
</evidence>
<dbReference type="Proteomes" id="UP000654370">
    <property type="component" value="Unassembled WGS sequence"/>
</dbReference>
<name>A0A8H7U8R0_MORIS</name>
<dbReference type="EMBL" id="JAEPQZ010000017">
    <property type="protein sequence ID" value="KAG2172432.1"/>
    <property type="molecule type" value="Genomic_DNA"/>
</dbReference>
<feature type="region of interest" description="Disordered" evidence="1">
    <location>
        <begin position="136"/>
        <end position="158"/>
    </location>
</feature>
<sequence length="410" mass="46741">MASLLFEDYDFPREMWDSSTRTFTTPVDTLLSFCPHIVTQLKKETQDQEPIKQEKGTFEKIFESSKTNLSGAFSTSLAEKTFRFCMEAATAYLQSSNDRRNRQRYHSVQYGPELDDEEEEEEIRLRELRTRRKEYEKQELARRKKDKKSDSEDQVDGKEIESRALIKRERMSLMTKSLTSIAALTLSLYSAHRASLSWGEITFQSQLELLTTHVKAALESTTAWIKDRKDMNDSVPDVLLRDVTRLQELLSLIERLDSRREKRMETAGWSISAAGSLSVLGGIALGWTDQALSLSGAAMVGGIVFGIISRNRWNGPAWKASKAVLEVRLSSLVREITNDAAIRERTMNQLEQKVRRPNLYYTEDMEDYENTNFVPHGIKVELNDTGTTTAATTTANQNQRNKKQPIGTAV</sequence>
<feature type="region of interest" description="Disordered" evidence="1">
    <location>
        <begin position="391"/>
        <end position="410"/>
    </location>
</feature>
<proteinExistence type="predicted"/>
<protein>
    <submittedName>
        <fullName evidence="2">Uncharacterized protein</fullName>
    </submittedName>
</protein>
<dbReference type="OrthoDB" id="2121849at2759"/>
<reference evidence="2" key="1">
    <citation type="submission" date="2020-12" db="EMBL/GenBank/DDBJ databases">
        <title>Metabolic potential, ecology and presence of endohyphal bacteria is reflected in genomic diversity of Mucoromycotina.</title>
        <authorList>
            <person name="Muszewska A."/>
            <person name="Okrasinska A."/>
            <person name="Steczkiewicz K."/>
            <person name="Drgas O."/>
            <person name="Orlowska M."/>
            <person name="Perlinska-Lenart U."/>
            <person name="Aleksandrzak-Piekarczyk T."/>
            <person name="Szatraj K."/>
            <person name="Zielenkiewicz U."/>
            <person name="Pilsyk S."/>
            <person name="Malc E."/>
            <person name="Mieczkowski P."/>
            <person name="Kruszewska J.S."/>
            <person name="Biernat P."/>
            <person name="Pawlowska J."/>
        </authorList>
    </citation>
    <scope>NUCLEOTIDE SEQUENCE</scope>
    <source>
        <strain evidence="2">WA0000067209</strain>
    </source>
</reference>
<dbReference type="AlphaFoldDB" id="A0A8H7U8R0"/>
<evidence type="ECO:0000256" key="1">
    <source>
        <dbReference type="SAM" id="MobiDB-lite"/>
    </source>
</evidence>
<comment type="caution">
    <text evidence="2">The sequence shown here is derived from an EMBL/GenBank/DDBJ whole genome shotgun (WGS) entry which is preliminary data.</text>
</comment>
<organism evidence="2 3">
    <name type="scientific">Mortierella isabellina</name>
    <name type="common">Filamentous fungus</name>
    <name type="synonym">Umbelopsis isabellina</name>
    <dbReference type="NCBI Taxonomy" id="91625"/>
    <lineage>
        <taxon>Eukaryota</taxon>
        <taxon>Fungi</taxon>
        <taxon>Fungi incertae sedis</taxon>
        <taxon>Mucoromycota</taxon>
        <taxon>Mucoromycotina</taxon>
        <taxon>Umbelopsidomycetes</taxon>
        <taxon>Umbelopsidales</taxon>
        <taxon>Umbelopsidaceae</taxon>
        <taxon>Umbelopsis</taxon>
    </lineage>
</organism>
<evidence type="ECO:0000313" key="2">
    <source>
        <dbReference type="EMBL" id="KAG2172432.1"/>
    </source>
</evidence>